<dbReference type="Proteomes" id="UP000235723">
    <property type="component" value="Unassembled WGS sequence"/>
</dbReference>
<accession>A0A2N6SUE5</accession>
<comment type="caution">
    <text evidence="1">The sequence shown here is derived from an EMBL/GenBank/DDBJ whole genome shotgun (WGS) entry which is preliminary data.</text>
</comment>
<dbReference type="AlphaFoldDB" id="A0A2N6SUE5"/>
<protein>
    <submittedName>
        <fullName evidence="1">Uncharacterized protein</fullName>
    </submittedName>
</protein>
<gene>
    <name evidence="1" type="ORF">CJ208_02150</name>
</gene>
<sequence>MSFFLPRRLIELEYFETDNSEIDEEYVRLTTEYADDIDFAFYVVNFGYSREDYEQLTPRDVAFIRKAYETKTVQETTQLRNAVLNAVSNALRKKNARFQKLWKKVQKPLDKEKARNDAEIIFETEEKEGKSWVDKIYEANGLRG</sequence>
<evidence type="ECO:0000313" key="1">
    <source>
        <dbReference type="EMBL" id="PMC60691.1"/>
    </source>
</evidence>
<name>A0A2N6SUE5_FINMA</name>
<proteinExistence type="predicted"/>
<reference evidence="1 2" key="1">
    <citation type="submission" date="2017-09" db="EMBL/GenBank/DDBJ databases">
        <title>Bacterial strain isolated from the female urinary microbiota.</title>
        <authorList>
            <person name="Thomas-White K."/>
            <person name="Kumar N."/>
            <person name="Forster S."/>
            <person name="Putonti C."/>
            <person name="Lawley T."/>
            <person name="Wolfe A.J."/>
        </authorList>
    </citation>
    <scope>NUCLEOTIDE SEQUENCE [LARGE SCALE GENOMIC DNA]</scope>
    <source>
        <strain evidence="1 2">UMB0115</strain>
    </source>
</reference>
<evidence type="ECO:0000313" key="2">
    <source>
        <dbReference type="Proteomes" id="UP000235723"/>
    </source>
</evidence>
<organism evidence="1 2">
    <name type="scientific">Finegoldia magna</name>
    <name type="common">Peptostreptococcus magnus</name>
    <dbReference type="NCBI Taxonomy" id="1260"/>
    <lineage>
        <taxon>Bacteria</taxon>
        <taxon>Bacillati</taxon>
        <taxon>Bacillota</taxon>
        <taxon>Tissierellia</taxon>
        <taxon>Tissierellales</taxon>
        <taxon>Peptoniphilaceae</taxon>
        <taxon>Finegoldia</taxon>
    </lineage>
</organism>
<dbReference type="EMBL" id="PNHD01000002">
    <property type="protein sequence ID" value="PMC60691.1"/>
    <property type="molecule type" value="Genomic_DNA"/>
</dbReference>